<feature type="transmembrane region" description="Helical" evidence="1">
    <location>
        <begin position="311"/>
        <end position="330"/>
    </location>
</feature>
<keyword evidence="3" id="KW-1185">Reference proteome</keyword>
<accession>A0ABW5BAB1</accession>
<keyword evidence="1" id="KW-1133">Transmembrane helix</keyword>
<feature type="transmembrane region" description="Helical" evidence="1">
    <location>
        <begin position="161"/>
        <end position="186"/>
    </location>
</feature>
<protein>
    <recommendedName>
        <fullName evidence="4">DUF2029 domain-containing protein</fullName>
    </recommendedName>
</protein>
<dbReference type="RefSeq" id="WP_380803339.1">
    <property type="nucleotide sequence ID" value="NZ_JBHUIV010000017.1"/>
</dbReference>
<dbReference type="Proteomes" id="UP001597414">
    <property type="component" value="Unassembled WGS sequence"/>
</dbReference>
<sequence length="369" mass="43230">MTHPKFAFRNLPSEVFLLLYHLAFAVIFTWYLNTYGGDAIRYWNLTAETGHHPQSWMDHWGTRSFFIQWLNYFPAKILGLPFWLGNLCYALVSFWAIREVWRMVMAYFPGVSNTLNHWVLLLLFLSPNLHFWTSGIGKESLGFLGLVMFMKGSLDLRKNWYWILFGVGLSYMVRPLQGGILLAFVLPLFWWEKEFPSWLKWGVSLIILVLGLLALRFLLYITHIDTLNFQGIAQFSEEQMTFLEGFAAGSQVPMSEYSWMMKLWTLFFRPFVGEAAGFWQWASALENLVALVLLFLFLFDINRFRFRSVPGFVWIGIAFGMILMFVYALTLNNLGIIMRMKSVYMLFFYLLWVWKGSGEGECRIKSVSM</sequence>
<evidence type="ECO:0008006" key="4">
    <source>
        <dbReference type="Google" id="ProtNLM"/>
    </source>
</evidence>
<keyword evidence="1" id="KW-0472">Membrane</keyword>
<evidence type="ECO:0000313" key="2">
    <source>
        <dbReference type="EMBL" id="MFD2202434.1"/>
    </source>
</evidence>
<proteinExistence type="predicted"/>
<feature type="transmembrane region" description="Helical" evidence="1">
    <location>
        <begin position="77"/>
        <end position="97"/>
    </location>
</feature>
<comment type="caution">
    <text evidence="2">The sequence shown here is derived from an EMBL/GenBank/DDBJ whole genome shotgun (WGS) entry which is preliminary data.</text>
</comment>
<dbReference type="EMBL" id="JBHUIV010000017">
    <property type="protein sequence ID" value="MFD2202434.1"/>
    <property type="molecule type" value="Genomic_DNA"/>
</dbReference>
<name>A0ABW5BAB1_9BACT</name>
<evidence type="ECO:0000256" key="1">
    <source>
        <dbReference type="SAM" id="Phobius"/>
    </source>
</evidence>
<feature type="transmembrane region" description="Helical" evidence="1">
    <location>
        <begin position="336"/>
        <end position="354"/>
    </location>
</feature>
<evidence type="ECO:0000313" key="3">
    <source>
        <dbReference type="Proteomes" id="UP001597414"/>
    </source>
</evidence>
<reference evidence="3" key="1">
    <citation type="journal article" date="2019" name="Int. J. Syst. Evol. Microbiol.">
        <title>The Global Catalogue of Microorganisms (GCM) 10K type strain sequencing project: providing services to taxonomists for standard genome sequencing and annotation.</title>
        <authorList>
            <consortium name="The Broad Institute Genomics Platform"/>
            <consortium name="The Broad Institute Genome Sequencing Center for Infectious Disease"/>
            <person name="Wu L."/>
            <person name="Ma J."/>
        </authorList>
    </citation>
    <scope>NUCLEOTIDE SEQUENCE [LARGE SCALE GENOMIC DNA]</scope>
    <source>
        <strain evidence="3">KCTC 19812</strain>
    </source>
</reference>
<keyword evidence="1" id="KW-0812">Transmembrane</keyword>
<feature type="transmembrane region" description="Helical" evidence="1">
    <location>
        <begin position="104"/>
        <end position="125"/>
    </location>
</feature>
<feature type="transmembrane region" description="Helical" evidence="1">
    <location>
        <begin position="15"/>
        <end position="32"/>
    </location>
</feature>
<gene>
    <name evidence="2" type="ORF">ACFSKV_12740</name>
</gene>
<organism evidence="2 3">
    <name type="scientific">Shivajiella indica</name>
    <dbReference type="NCBI Taxonomy" id="872115"/>
    <lineage>
        <taxon>Bacteria</taxon>
        <taxon>Pseudomonadati</taxon>
        <taxon>Bacteroidota</taxon>
        <taxon>Cytophagia</taxon>
        <taxon>Cytophagales</taxon>
        <taxon>Cyclobacteriaceae</taxon>
        <taxon>Shivajiella</taxon>
    </lineage>
</organism>
<feature type="transmembrane region" description="Helical" evidence="1">
    <location>
        <begin position="279"/>
        <end position="299"/>
    </location>
</feature>
<feature type="transmembrane region" description="Helical" evidence="1">
    <location>
        <begin position="198"/>
        <end position="219"/>
    </location>
</feature>